<dbReference type="OrthoDB" id="9765776at2"/>
<dbReference type="SMART" id="SM00086">
    <property type="entry name" value="PAC"/>
    <property type="match status" value="1"/>
</dbReference>
<dbReference type="EMBL" id="SMLK01000004">
    <property type="protein sequence ID" value="TFZ00289.1"/>
    <property type="molecule type" value="Genomic_DNA"/>
</dbReference>
<reference evidence="8 9" key="1">
    <citation type="submission" date="2019-03" db="EMBL/GenBank/DDBJ databases">
        <title>Ramlibacter sp. 18x22-1, whole genome shotgun sequence.</title>
        <authorList>
            <person name="Zhang X."/>
            <person name="Feng G."/>
            <person name="Zhu H."/>
        </authorList>
    </citation>
    <scope>NUCLEOTIDE SEQUENCE [LARGE SCALE GENOMIC DNA]</scope>
    <source>
        <strain evidence="8 9">18x22-1</strain>
    </source>
</reference>
<dbReference type="InterPro" id="IPR000700">
    <property type="entry name" value="PAS-assoc_C"/>
</dbReference>
<dbReference type="CDD" id="cd00130">
    <property type="entry name" value="PAS"/>
    <property type="match status" value="1"/>
</dbReference>
<dbReference type="SMART" id="SM00091">
    <property type="entry name" value="PAS"/>
    <property type="match status" value="2"/>
</dbReference>
<evidence type="ECO:0000256" key="1">
    <source>
        <dbReference type="ARBA" id="ARBA00000085"/>
    </source>
</evidence>
<comment type="catalytic activity">
    <reaction evidence="1">
        <text>ATP + protein L-histidine = ADP + protein N-phospho-L-histidine.</text>
        <dbReference type="EC" id="2.7.13.3"/>
    </reaction>
</comment>
<feature type="domain" description="PAS" evidence="6">
    <location>
        <begin position="133"/>
        <end position="203"/>
    </location>
</feature>
<dbReference type="PROSITE" id="PS50112">
    <property type="entry name" value="PAS"/>
    <property type="match status" value="1"/>
</dbReference>
<feature type="domain" description="PAC" evidence="7">
    <location>
        <begin position="206"/>
        <end position="258"/>
    </location>
</feature>
<evidence type="ECO:0000256" key="2">
    <source>
        <dbReference type="ARBA" id="ARBA00012438"/>
    </source>
</evidence>
<dbReference type="PANTHER" id="PTHR43304">
    <property type="entry name" value="PHYTOCHROME-LIKE PROTEIN CPH1"/>
    <property type="match status" value="1"/>
</dbReference>
<dbReference type="NCBIfam" id="TIGR00229">
    <property type="entry name" value="sensory_box"/>
    <property type="match status" value="1"/>
</dbReference>
<evidence type="ECO:0000259" key="7">
    <source>
        <dbReference type="PROSITE" id="PS50113"/>
    </source>
</evidence>
<dbReference type="Pfam" id="PF08447">
    <property type="entry name" value="PAS_3"/>
    <property type="match status" value="1"/>
</dbReference>
<dbReference type="EC" id="2.7.13.3" evidence="2"/>
<evidence type="ECO:0000313" key="8">
    <source>
        <dbReference type="EMBL" id="TFZ00289.1"/>
    </source>
</evidence>
<name>A0A4Z0BQM1_9BURK</name>
<dbReference type="InterPro" id="IPR013655">
    <property type="entry name" value="PAS_fold_3"/>
</dbReference>
<evidence type="ECO:0000313" key="9">
    <source>
        <dbReference type="Proteomes" id="UP000297839"/>
    </source>
</evidence>
<keyword evidence="9" id="KW-1185">Reference proteome</keyword>
<keyword evidence="3" id="KW-0597">Phosphoprotein</keyword>
<dbReference type="InterPro" id="IPR052162">
    <property type="entry name" value="Sensor_kinase/Photoreceptor"/>
</dbReference>
<dbReference type="PANTHER" id="PTHR43304:SF1">
    <property type="entry name" value="PAC DOMAIN-CONTAINING PROTEIN"/>
    <property type="match status" value="1"/>
</dbReference>
<evidence type="ECO:0000256" key="4">
    <source>
        <dbReference type="ARBA" id="ARBA00022679"/>
    </source>
</evidence>
<dbReference type="Pfam" id="PF13426">
    <property type="entry name" value="PAS_9"/>
    <property type="match status" value="1"/>
</dbReference>
<dbReference type="GO" id="GO:0004673">
    <property type="term" value="F:protein histidine kinase activity"/>
    <property type="evidence" value="ECO:0007669"/>
    <property type="project" value="UniProtKB-EC"/>
</dbReference>
<keyword evidence="4" id="KW-0808">Transferase</keyword>
<dbReference type="Proteomes" id="UP000297839">
    <property type="component" value="Unassembled WGS sequence"/>
</dbReference>
<organism evidence="8 9">
    <name type="scientific">Ramlibacter humi</name>
    <dbReference type="NCBI Taxonomy" id="2530451"/>
    <lineage>
        <taxon>Bacteria</taxon>
        <taxon>Pseudomonadati</taxon>
        <taxon>Pseudomonadota</taxon>
        <taxon>Betaproteobacteria</taxon>
        <taxon>Burkholderiales</taxon>
        <taxon>Comamonadaceae</taxon>
        <taxon>Ramlibacter</taxon>
    </lineage>
</organism>
<accession>A0A4Z0BQM1</accession>
<dbReference type="InterPro" id="IPR000014">
    <property type="entry name" value="PAS"/>
</dbReference>
<proteinExistence type="predicted"/>
<dbReference type="AlphaFoldDB" id="A0A4Z0BQM1"/>
<protein>
    <recommendedName>
        <fullName evidence="2">histidine kinase</fullName>
        <ecNumber evidence="2">2.7.13.3</ecNumber>
    </recommendedName>
</protein>
<evidence type="ECO:0000259" key="6">
    <source>
        <dbReference type="PROSITE" id="PS50112"/>
    </source>
</evidence>
<dbReference type="RefSeq" id="WP_135250475.1">
    <property type="nucleotide sequence ID" value="NZ_SMLK01000004.1"/>
</dbReference>
<dbReference type="InterPro" id="IPR035965">
    <property type="entry name" value="PAS-like_dom_sf"/>
</dbReference>
<gene>
    <name evidence="8" type="ORF">EZ216_14410</name>
</gene>
<dbReference type="SUPFAM" id="SSF55785">
    <property type="entry name" value="PYP-like sensor domain (PAS domain)"/>
    <property type="match status" value="2"/>
</dbReference>
<dbReference type="FunFam" id="3.30.450.20:FF:000099">
    <property type="entry name" value="Sensory box sensor histidine kinase"/>
    <property type="match status" value="1"/>
</dbReference>
<dbReference type="Gene3D" id="3.30.450.20">
    <property type="entry name" value="PAS domain"/>
    <property type="match status" value="2"/>
</dbReference>
<evidence type="ECO:0000256" key="3">
    <source>
        <dbReference type="ARBA" id="ARBA00022553"/>
    </source>
</evidence>
<comment type="caution">
    <text evidence="8">The sequence shown here is derived from an EMBL/GenBank/DDBJ whole genome shotgun (WGS) entry which is preliminary data.</text>
</comment>
<dbReference type="InterPro" id="IPR001610">
    <property type="entry name" value="PAC"/>
</dbReference>
<evidence type="ECO:0000256" key="5">
    <source>
        <dbReference type="ARBA" id="ARBA00022777"/>
    </source>
</evidence>
<keyword evidence="5" id="KW-0418">Kinase</keyword>
<dbReference type="PROSITE" id="PS50113">
    <property type="entry name" value="PAC"/>
    <property type="match status" value="1"/>
</dbReference>
<sequence length="409" mass="44673">MLFADDRFAHPTFVANATLAFAPMETAKTKSSRSLRDLAALVGVSWWASDPEGGDAAGRSLDDLLDLVHPGDHQAVCSAAAKALAEGQSLDVAFRSSSDPVRFMRASADVGVKSGEMVVHSAVLLDETDRVRAQAKLSMLADETPALLWVMDPNGFCSFFSRSWYQYTGQSPEDALGLGWLKMVHPADISMATECARRAAEQKTHFRIEHRLRRHDGSWRWVTCVGNPRFAQDGSFLGHSGAVTDIHDRRLGEQRMRESDERYKHFIASSADPIWRVEMPVPLPADLPPSSAVPRIMLRSKLAECNQAFLDLMGVGSLAELVGTPLGMLLPSAGSAHALESLVHRGYQLRHEPIEVLGPDQQRIQTTISMVGFLENGTVTHFWCSYALPRAAPAPELSAVGFDGSTPAQ</sequence>